<dbReference type="Pfam" id="PF00990">
    <property type="entry name" value="GGDEF"/>
    <property type="match status" value="1"/>
</dbReference>
<evidence type="ECO:0000259" key="4">
    <source>
        <dbReference type="PROSITE" id="PS50887"/>
    </source>
</evidence>
<dbReference type="Pfam" id="PF20975">
    <property type="entry name" value="DGCcoil"/>
    <property type="match status" value="1"/>
</dbReference>
<name>A0ABU9MX12_9GAMM</name>
<keyword evidence="5" id="KW-0808">Transferase</keyword>
<dbReference type="PANTHER" id="PTHR45138:SF9">
    <property type="entry name" value="DIGUANYLATE CYCLASE DGCM-RELATED"/>
    <property type="match status" value="1"/>
</dbReference>
<keyword evidence="3" id="KW-0175">Coiled coil</keyword>
<feature type="coiled-coil region" evidence="3">
    <location>
        <begin position="305"/>
        <end position="364"/>
    </location>
</feature>
<keyword evidence="6" id="KW-1185">Reference proteome</keyword>
<dbReference type="EC" id="2.7.7.65" evidence="1"/>
<evidence type="ECO:0000256" key="1">
    <source>
        <dbReference type="ARBA" id="ARBA00012528"/>
    </source>
</evidence>
<dbReference type="InterPro" id="IPR050469">
    <property type="entry name" value="Diguanylate_Cyclase"/>
</dbReference>
<dbReference type="SMART" id="SM00267">
    <property type="entry name" value="GGDEF"/>
    <property type="match status" value="1"/>
</dbReference>
<keyword evidence="5" id="KW-0548">Nucleotidyltransferase</keyword>
<proteinExistence type="predicted"/>
<dbReference type="PROSITE" id="PS50887">
    <property type="entry name" value="GGDEF"/>
    <property type="match status" value="1"/>
</dbReference>
<dbReference type="InterPro" id="IPR048516">
    <property type="entry name" value="DGCcoil"/>
</dbReference>
<evidence type="ECO:0000313" key="5">
    <source>
        <dbReference type="EMBL" id="MEM0515805.1"/>
    </source>
</evidence>
<dbReference type="CDD" id="cd01949">
    <property type="entry name" value="GGDEF"/>
    <property type="match status" value="1"/>
</dbReference>
<dbReference type="RefSeq" id="WP_342678761.1">
    <property type="nucleotide sequence ID" value="NZ_JBCGCU010000010.1"/>
</dbReference>
<evidence type="ECO:0000256" key="3">
    <source>
        <dbReference type="SAM" id="Coils"/>
    </source>
</evidence>
<reference evidence="5 6" key="1">
    <citation type="submission" date="2024-03" db="EMBL/GenBank/DDBJ databases">
        <title>Pseudoalteromonas qingdaonensis sp. nov., isolated from the intestines of marine benthic organisms.</title>
        <authorList>
            <person name="Lin X."/>
            <person name="Fang S."/>
            <person name="Hu X."/>
        </authorList>
    </citation>
    <scope>NUCLEOTIDE SEQUENCE [LARGE SCALE GENOMIC DNA]</scope>
    <source>
        <strain evidence="5 6">YIC-827</strain>
    </source>
</reference>
<accession>A0ABU9MX12</accession>
<comment type="catalytic activity">
    <reaction evidence="2">
        <text>2 GTP = 3',3'-c-di-GMP + 2 diphosphate</text>
        <dbReference type="Rhea" id="RHEA:24898"/>
        <dbReference type="ChEBI" id="CHEBI:33019"/>
        <dbReference type="ChEBI" id="CHEBI:37565"/>
        <dbReference type="ChEBI" id="CHEBI:58805"/>
        <dbReference type="EC" id="2.7.7.65"/>
    </reaction>
</comment>
<dbReference type="InterPro" id="IPR000160">
    <property type="entry name" value="GGDEF_dom"/>
</dbReference>
<sequence length="526" mass="59318">MLYTGNNNNEKGQQGVSEQLETLRKKLLSAISQRQTIEVTRQEQVATLAQFIAKLSLVCKGIDLELDNRLASFRKQLSQGGNFQELGPIINELTTLLARHEANLESQLRQLYSCVNQAGVNLQQRKGLPGESRRTLRDLLNKHLQDVQTPLDFIPVFARLIYIYDEVLNACNTAQGDACPQVVAHFAAELTQLSVEISVQGEFAEQMRTLKHNINAATEFEQLLSASIELTRIIITSLSRERRSAQHFLAALNQSLGELQQLLTNTVDKSRQLDSKISAVYQQIDENINQLSQHTELATNIAELKNTVESRLANLTAQLLNKEQLEAEHRDTLHQGLQSMQSRMQDLEQQVQQYEASLERQRLMNMQDGLTKLPNRLAFDERFDLEFKQCQLNAAPLCLVVIDVDHFKLINDTYGHSAGDKTLLVLASAMKKAIRSSDFIARYGGEEFVLVMPNVDLENVVRPLEKLRTSVKSIPFKFKDKQVQITISIGATQVKANDTALSAFDRADQALYEAKHAGRDRLVVKQ</sequence>
<dbReference type="InterPro" id="IPR043128">
    <property type="entry name" value="Rev_trsase/Diguanyl_cyclase"/>
</dbReference>
<feature type="domain" description="GGDEF" evidence="4">
    <location>
        <begin position="395"/>
        <end position="526"/>
    </location>
</feature>
<dbReference type="PANTHER" id="PTHR45138">
    <property type="entry name" value="REGULATORY COMPONENTS OF SENSORY TRANSDUCTION SYSTEM"/>
    <property type="match status" value="1"/>
</dbReference>
<dbReference type="SUPFAM" id="SSF55073">
    <property type="entry name" value="Nucleotide cyclase"/>
    <property type="match status" value="1"/>
</dbReference>
<dbReference type="EMBL" id="JBCGCU010000010">
    <property type="protein sequence ID" value="MEM0515805.1"/>
    <property type="molecule type" value="Genomic_DNA"/>
</dbReference>
<dbReference type="Proteomes" id="UP001447008">
    <property type="component" value="Unassembled WGS sequence"/>
</dbReference>
<evidence type="ECO:0000313" key="6">
    <source>
        <dbReference type="Proteomes" id="UP001447008"/>
    </source>
</evidence>
<protein>
    <recommendedName>
        <fullName evidence="1">diguanylate cyclase</fullName>
        <ecNumber evidence="1">2.7.7.65</ecNumber>
    </recommendedName>
</protein>
<dbReference type="NCBIfam" id="TIGR00254">
    <property type="entry name" value="GGDEF"/>
    <property type="match status" value="1"/>
</dbReference>
<evidence type="ECO:0000256" key="2">
    <source>
        <dbReference type="ARBA" id="ARBA00034247"/>
    </source>
</evidence>
<comment type="caution">
    <text evidence="5">The sequence shown here is derived from an EMBL/GenBank/DDBJ whole genome shotgun (WGS) entry which is preliminary data.</text>
</comment>
<dbReference type="GO" id="GO:0052621">
    <property type="term" value="F:diguanylate cyclase activity"/>
    <property type="evidence" value="ECO:0007669"/>
    <property type="project" value="UniProtKB-EC"/>
</dbReference>
<dbReference type="InterPro" id="IPR029787">
    <property type="entry name" value="Nucleotide_cyclase"/>
</dbReference>
<gene>
    <name evidence="5" type="ORF">WCN91_10350</name>
</gene>
<organism evidence="5 6">
    <name type="scientific">Pseudoalteromonas qingdaonensis</name>
    <dbReference type="NCBI Taxonomy" id="3131913"/>
    <lineage>
        <taxon>Bacteria</taxon>
        <taxon>Pseudomonadati</taxon>
        <taxon>Pseudomonadota</taxon>
        <taxon>Gammaproteobacteria</taxon>
        <taxon>Alteromonadales</taxon>
        <taxon>Pseudoalteromonadaceae</taxon>
        <taxon>Pseudoalteromonas</taxon>
    </lineage>
</organism>
<dbReference type="Gene3D" id="3.30.70.270">
    <property type="match status" value="1"/>
</dbReference>